<evidence type="ECO:0000313" key="17">
    <source>
        <dbReference type="Proteomes" id="UP000030764"/>
    </source>
</evidence>
<evidence type="ECO:0000259" key="14">
    <source>
        <dbReference type="SMART" id="SM00645"/>
    </source>
</evidence>
<name>A0A085MAV3_9BILA</name>
<evidence type="ECO:0000256" key="13">
    <source>
        <dbReference type="SAM" id="SignalP"/>
    </source>
</evidence>
<evidence type="ECO:0000256" key="5">
    <source>
        <dbReference type="ARBA" id="ARBA00022670"/>
    </source>
</evidence>
<organism evidence="15 17">
    <name type="scientific">Trichuris suis</name>
    <name type="common">pig whipworm</name>
    <dbReference type="NCBI Taxonomy" id="68888"/>
    <lineage>
        <taxon>Eukaryota</taxon>
        <taxon>Metazoa</taxon>
        <taxon>Ecdysozoa</taxon>
        <taxon>Nematoda</taxon>
        <taxon>Enoplea</taxon>
        <taxon>Dorylaimia</taxon>
        <taxon>Trichinellida</taxon>
        <taxon>Trichuridae</taxon>
        <taxon>Trichuris</taxon>
    </lineage>
</organism>
<evidence type="ECO:0000256" key="8">
    <source>
        <dbReference type="ARBA" id="ARBA00029762"/>
    </source>
</evidence>
<evidence type="ECO:0000256" key="12">
    <source>
        <dbReference type="ARBA" id="ARBA00045556"/>
    </source>
</evidence>
<keyword evidence="7" id="KW-0788">Thiol protease</keyword>
<gene>
    <name evidence="15" type="ORF">M513_04692</name>
    <name evidence="16" type="ORF">M514_04692</name>
</gene>
<comment type="cofactor">
    <cofactor evidence="1">
        <name>chloride</name>
        <dbReference type="ChEBI" id="CHEBI:17996"/>
    </cofactor>
</comment>
<dbReference type="Proteomes" id="UP000030758">
    <property type="component" value="Unassembled WGS sequence"/>
</dbReference>
<evidence type="ECO:0000256" key="6">
    <source>
        <dbReference type="ARBA" id="ARBA00022801"/>
    </source>
</evidence>
<feature type="signal peptide" evidence="13">
    <location>
        <begin position="1"/>
        <end position="21"/>
    </location>
</feature>
<dbReference type="InterPro" id="IPR000668">
    <property type="entry name" value="Peptidase_C1A_C"/>
</dbReference>
<evidence type="ECO:0000256" key="7">
    <source>
        <dbReference type="ARBA" id="ARBA00022807"/>
    </source>
</evidence>
<evidence type="ECO:0000256" key="2">
    <source>
        <dbReference type="ARBA" id="ARBA00008455"/>
    </source>
</evidence>
<dbReference type="Gene3D" id="3.90.70.10">
    <property type="entry name" value="Cysteine proteinases"/>
    <property type="match status" value="2"/>
</dbReference>
<feature type="domain" description="Peptidase C1A papain C-terminal" evidence="14">
    <location>
        <begin position="240"/>
        <end position="440"/>
    </location>
</feature>
<keyword evidence="13" id="KW-0732">Signal</keyword>
<evidence type="ECO:0000256" key="1">
    <source>
        <dbReference type="ARBA" id="ARBA00001923"/>
    </source>
</evidence>
<evidence type="ECO:0000256" key="3">
    <source>
        <dbReference type="ARBA" id="ARBA00011610"/>
    </source>
</evidence>
<feature type="chain" id="PRO_5010405267" description="Dipeptidyl peptidase 1" evidence="13">
    <location>
        <begin position="22"/>
        <end position="777"/>
    </location>
</feature>
<dbReference type="PANTHER" id="PTHR12411">
    <property type="entry name" value="CYSTEINE PROTEASE FAMILY C1-RELATED"/>
    <property type="match status" value="1"/>
</dbReference>
<dbReference type="InterPro" id="IPR000169">
    <property type="entry name" value="Pept_cys_AS"/>
</dbReference>
<dbReference type="SUPFAM" id="SSF54001">
    <property type="entry name" value="Cysteine proteinases"/>
    <property type="match status" value="2"/>
</dbReference>
<dbReference type="InterPro" id="IPR036496">
    <property type="entry name" value="CathepsinC_exc_dom_sf"/>
</dbReference>
<dbReference type="InterPro" id="IPR013128">
    <property type="entry name" value="Peptidase_C1A"/>
</dbReference>
<dbReference type="GO" id="GO:0008234">
    <property type="term" value="F:cysteine-type peptidase activity"/>
    <property type="evidence" value="ECO:0007669"/>
    <property type="project" value="UniProtKB-KW"/>
</dbReference>
<comment type="subunit">
    <text evidence="3">Tetramer of heterotrimers consisting of exclusion domain, heavy- and light chains.</text>
</comment>
<dbReference type="FunFam" id="2.40.128.80:FF:000003">
    <property type="entry name" value="Cathepsin C"/>
    <property type="match status" value="1"/>
</dbReference>
<feature type="domain" description="Peptidase C1A papain C-terminal" evidence="14">
    <location>
        <begin position="617"/>
        <end position="777"/>
    </location>
</feature>
<dbReference type="PROSITE" id="PS00139">
    <property type="entry name" value="THIOL_PROTEASE_CYS"/>
    <property type="match status" value="2"/>
</dbReference>
<dbReference type="EMBL" id="KL363208">
    <property type="protein sequence ID" value="KFD54349.1"/>
    <property type="molecule type" value="Genomic_DNA"/>
</dbReference>
<dbReference type="GO" id="GO:0006508">
    <property type="term" value="P:proteolysis"/>
    <property type="evidence" value="ECO:0007669"/>
    <property type="project" value="UniProtKB-KW"/>
</dbReference>
<sequence>MTKLILHVVFLVVLSLSEVNSDTPAECYFEDIVGTWIIYESENVEQGKNCSAVNSDDFHETGLLQLIYPNAAIDKYNNLGTWTMIYNQGFEVRINNRVYFAFSKWKRVQSGRFVSICDETLPGWLHDVHGHDWTCFVGKKLIPSQPRKLAATQLVDTTTMDKLKKRLINNKDYIDAINRAQSRWTAKAYKEWETATISAAGQHHRRRRRKPNDLLLRYLSNSTGVTLAVLTTFLTSETNVSSEFCLLISYTNSAQGHCGSCYIFASVAVLESRYRILTQNEEKPTFSPQDVLNCSPYAQGCDGGFPFLIAGKHAEDFGMVTESCEPYLAHRFPCKNNRNIKSCKRYYATNYQYVGGYYGAGNEDLIKLAVYHNGPVAVGIQVYPDFYSYHSGIYYHVKDAMNFSASPYDEVAGTWKFFESERGLSRHTNCSTANPAQFRHVQVMQLLFPNVAIDSYGNRSVWTLIVNQGFEVNVNNRKYFAFTEWTEVSDHYAISICDKTRPGWAHDKYSRDWSCFAGQKIETSQKLRPKHHYKQVSNNLVNYNHPFYAEYRYTNDLRFIKKINKVQSSWKATAYPQFEDLSRLEMVRKLGGPKPRIYSRPKPAAVSERVKLLATELPKNFDWRNVSGINYVSPVRDQGQCGSCYAFASAAMLESRYRILTENMYQPVFSPQDIVDCSPYSQGCDGGFAYLVGGKYAEDYGWVLEQCSRYKGKKQDEKVCDVDRHCKRFYATDYAYVGGFYGGTSEPMMRLALVKNGPIAVGMNVFDDFMHYKGGIS</sequence>
<comment type="similarity">
    <text evidence="2">Belongs to the peptidase C1 family.</text>
</comment>
<evidence type="ECO:0000313" key="15">
    <source>
        <dbReference type="EMBL" id="KFD54349.1"/>
    </source>
</evidence>
<dbReference type="Proteomes" id="UP000030764">
    <property type="component" value="Unassembled WGS sequence"/>
</dbReference>
<evidence type="ECO:0000256" key="11">
    <source>
        <dbReference type="ARBA" id="ARBA00032961"/>
    </source>
</evidence>
<dbReference type="EMBL" id="KL367532">
    <property type="protein sequence ID" value="KFD65827.1"/>
    <property type="molecule type" value="Genomic_DNA"/>
</dbReference>
<dbReference type="Gene3D" id="2.40.128.80">
    <property type="entry name" value="Cathepsin C, exclusion domain"/>
    <property type="match status" value="2"/>
</dbReference>
<dbReference type="AlphaFoldDB" id="A0A085MAV3"/>
<comment type="function">
    <text evidence="12">Thiol protease. Has dipeptidylpeptidase activity. Active against a broad range of dipeptide substrates composed of both polar and hydrophobic amino acids. Proline cannot occupy the P1 position and arginine cannot occupy the P2 position of the substrate. Can act as both an exopeptidase and endopeptidase. Activates serine proteases such as elastase, cathepsin G and granzymes A and B.</text>
</comment>
<reference evidence="15 17" key="1">
    <citation type="journal article" date="2014" name="Nat. Genet.">
        <title>Genome and transcriptome of the porcine whipworm Trichuris suis.</title>
        <authorList>
            <person name="Jex A.R."/>
            <person name="Nejsum P."/>
            <person name="Schwarz E.M."/>
            <person name="Hu L."/>
            <person name="Young N.D."/>
            <person name="Hall R.S."/>
            <person name="Korhonen P.K."/>
            <person name="Liao S."/>
            <person name="Thamsborg S."/>
            <person name="Xia J."/>
            <person name="Xu P."/>
            <person name="Wang S."/>
            <person name="Scheerlinck J.P."/>
            <person name="Hofmann A."/>
            <person name="Sternberg P.W."/>
            <person name="Wang J."/>
            <person name="Gasser R.B."/>
        </authorList>
    </citation>
    <scope>NUCLEOTIDE SEQUENCE [LARGE SCALE GENOMIC DNA]</scope>
    <source>
        <strain evidence="16">DCEP-RM93F</strain>
        <strain evidence="15">DCEP-RM93M</strain>
    </source>
</reference>
<dbReference type="SMART" id="SM00645">
    <property type="entry name" value="Pept_C1"/>
    <property type="match status" value="2"/>
</dbReference>
<keyword evidence="5" id="KW-0645">Protease</keyword>
<evidence type="ECO:0000313" key="16">
    <source>
        <dbReference type="EMBL" id="KFD65827.1"/>
    </source>
</evidence>
<dbReference type="InterPro" id="IPR038765">
    <property type="entry name" value="Papain-like_cys_pep_sf"/>
</dbReference>
<evidence type="ECO:0000256" key="10">
    <source>
        <dbReference type="ARBA" id="ARBA00030778"/>
    </source>
</evidence>
<protein>
    <recommendedName>
        <fullName evidence="4">Dipeptidyl peptidase 1</fullName>
    </recommendedName>
    <alternativeName>
        <fullName evidence="9">Cathepsin C</fullName>
    </alternativeName>
    <alternativeName>
        <fullName evidence="8">Cathepsin J</fullName>
    </alternativeName>
    <alternativeName>
        <fullName evidence="11">Dipeptidyl peptidase I</fullName>
    </alternativeName>
    <alternativeName>
        <fullName evidence="10">Dipeptidyl transferase</fullName>
    </alternativeName>
</protein>
<dbReference type="Pfam" id="PF00112">
    <property type="entry name" value="Peptidase_C1"/>
    <property type="match status" value="2"/>
</dbReference>
<keyword evidence="6" id="KW-0378">Hydrolase</keyword>
<evidence type="ECO:0000256" key="4">
    <source>
        <dbReference type="ARBA" id="ARBA00014709"/>
    </source>
</evidence>
<evidence type="ECO:0000256" key="9">
    <source>
        <dbReference type="ARBA" id="ARBA00029779"/>
    </source>
</evidence>
<dbReference type="InterPro" id="IPR014882">
    <property type="entry name" value="CathepsinC_exc"/>
</dbReference>
<dbReference type="SUPFAM" id="SSF75001">
    <property type="entry name" value="Dipeptidyl peptidase I (cathepsin C), exclusion domain"/>
    <property type="match status" value="2"/>
</dbReference>
<accession>A0A085MAV3</accession>
<dbReference type="Pfam" id="PF08773">
    <property type="entry name" value="CathepsinC_exc"/>
    <property type="match status" value="2"/>
</dbReference>
<proteinExistence type="inferred from homology"/>
<keyword evidence="17" id="KW-1185">Reference proteome</keyword>